<keyword evidence="7 13" id="KW-0378">Hydrolase</keyword>
<dbReference type="InterPro" id="IPR001579">
    <property type="entry name" value="Glyco_hydro_18_chit_AS"/>
</dbReference>
<proteinExistence type="inferred from homology"/>
<sequence length="296" mass="30524">MASNLKWPPVLALIVLLAAGMVGIASAGNIAVYWGQNGNEGTLADACNSGNYAYILIAFLTTFGNGQTPVLNLAGHCDPSSGGCTGLTSDIQACQSQGIKVLLSLGGSGGYYGLSSTDDANSVASYLWDNFLGGSGSSRPLGSAVLDGIDLDIENGNSAHYDDLANALKANNNVLLTAAPQCPYPDASLGPALQTGLFDNVWIQFYNNPGCEYVNGDDSNLVSAWSTWTSSVQAGKFYLGLPASTQAAGSGYIQPGDLTGTVIPAINGIGSYGGIMLWSRYYDVLNNYSGQVKGGV</sequence>
<gene>
    <name evidence="16" type="ORF">HU200_047311</name>
</gene>
<dbReference type="Gene3D" id="3.20.20.80">
    <property type="entry name" value="Glycosidases"/>
    <property type="match status" value="1"/>
</dbReference>
<dbReference type="InterPro" id="IPR045321">
    <property type="entry name" value="Cts1-like"/>
</dbReference>
<evidence type="ECO:0000256" key="6">
    <source>
        <dbReference type="ARBA" id="ARBA00022729"/>
    </source>
</evidence>
<evidence type="ECO:0000313" key="17">
    <source>
        <dbReference type="Proteomes" id="UP000636709"/>
    </source>
</evidence>
<dbReference type="EMBL" id="JACEFO010002177">
    <property type="protein sequence ID" value="KAF8675820.1"/>
    <property type="molecule type" value="Genomic_DNA"/>
</dbReference>
<evidence type="ECO:0000256" key="3">
    <source>
        <dbReference type="ARBA" id="ARBA00009121"/>
    </source>
</evidence>
<feature type="signal peptide" evidence="14">
    <location>
        <begin position="1"/>
        <end position="27"/>
    </location>
</feature>
<name>A0A835AUJ6_9POAL</name>
<dbReference type="GO" id="GO:0008843">
    <property type="term" value="F:endochitinase activity"/>
    <property type="evidence" value="ECO:0007669"/>
    <property type="project" value="UniProtKB-EC"/>
</dbReference>
<dbReference type="GO" id="GO:0006032">
    <property type="term" value="P:chitin catabolic process"/>
    <property type="evidence" value="ECO:0007669"/>
    <property type="project" value="UniProtKB-KW"/>
</dbReference>
<evidence type="ECO:0000256" key="12">
    <source>
        <dbReference type="ARBA" id="ARBA00023326"/>
    </source>
</evidence>
<evidence type="ECO:0000256" key="14">
    <source>
        <dbReference type="SAM" id="SignalP"/>
    </source>
</evidence>
<feature type="chain" id="PRO_5032285323" description="chitinase" evidence="14">
    <location>
        <begin position="28"/>
        <end position="296"/>
    </location>
</feature>
<dbReference type="GO" id="GO:0000272">
    <property type="term" value="P:polysaccharide catabolic process"/>
    <property type="evidence" value="ECO:0007669"/>
    <property type="project" value="UniProtKB-KW"/>
</dbReference>
<evidence type="ECO:0000256" key="2">
    <source>
        <dbReference type="ARBA" id="ARBA00004613"/>
    </source>
</evidence>
<evidence type="ECO:0000256" key="4">
    <source>
        <dbReference type="ARBA" id="ARBA00012729"/>
    </source>
</evidence>
<dbReference type="InterPro" id="IPR001223">
    <property type="entry name" value="Glyco_hydro18_cat"/>
</dbReference>
<evidence type="ECO:0000256" key="1">
    <source>
        <dbReference type="ARBA" id="ARBA00000822"/>
    </source>
</evidence>
<comment type="catalytic activity">
    <reaction evidence="1">
        <text>Random endo-hydrolysis of N-acetyl-beta-D-glucosaminide (1-&gt;4)-beta-linkages in chitin and chitodextrins.</text>
        <dbReference type="EC" id="3.2.1.14"/>
    </reaction>
</comment>
<keyword evidence="17" id="KW-1185">Reference proteome</keyword>
<dbReference type="OrthoDB" id="1873160at2759"/>
<evidence type="ECO:0000256" key="9">
    <source>
        <dbReference type="ARBA" id="ARBA00023157"/>
    </source>
</evidence>
<evidence type="ECO:0000256" key="5">
    <source>
        <dbReference type="ARBA" id="ARBA00022525"/>
    </source>
</evidence>
<dbReference type="PROSITE" id="PS51910">
    <property type="entry name" value="GH18_2"/>
    <property type="match status" value="1"/>
</dbReference>
<comment type="caution">
    <text evidence="16">The sequence shown here is derived from an EMBL/GenBank/DDBJ whole genome shotgun (WGS) entry which is preliminary data.</text>
</comment>
<dbReference type="Pfam" id="PF00704">
    <property type="entry name" value="Glyco_hydro_18"/>
    <property type="match status" value="1"/>
</dbReference>
<reference evidence="16" key="1">
    <citation type="submission" date="2020-07" db="EMBL/GenBank/DDBJ databases">
        <title>Genome sequence and genetic diversity analysis of an under-domesticated orphan crop, white fonio (Digitaria exilis).</title>
        <authorList>
            <person name="Bennetzen J.L."/>
            <person name="Chen S."/>
            <person name="Ma X."/>
            <person name="Wang X."/>
            <person name="Yssel A.E.J."/>
            <person name="Chaluvadi S.R."/>
            <person name="Johnson M."/>
            <person name="Gangashetty P."/>
            <person name="Hamidou F."/>
            <person name="Sanogo M.D."/>
            <person name="Zwaenepoel A."/>
            <person name="Wallace J."/>
            <person name="Van De Peer Y."/>
            <person name="Van Deynze A."/>
        </authorList>
    </citation>
    <scope>NUCLEOTIDE SEQUENCE</scope>
    <source>
        <tissue evidence="16">Leaves</tissue>
    </source>
</reference>
<keyword evidence="6 14" id="KW-0732">Signal</keyword>
<comment type="similarity">
    <text evidence="3">Belongs to the glycosyl hydrolase 18 family. Chitinase class II subfamily.</text>
</comment>
<dbReference type="GO" id="GO:0005576">
    <property type="term" value="C:extracellular region"/>
    <property type="evidence" value="ECO:0007669"/>
    <property type="project" value="UniProtKB-SubCell"/>
</dbReference>
<evidence type="ECO:0000256" key="11">
    <source>
        <dbReference type="ARBA" id="ARBA00023295"/>
    </source>
</evidence>
<evidence type="ECO:0000256" key="8">
    <source>
        <dbReference type="ARBA" id="ARBA00023024"/>
    </source>
</evidence>
<dbReference type="PANTHER" id="PTHR45708">
    <property type="entry name" value="ENDOCHITINASE"/>
    <property type="match status" value="1"/>
</dbReference>
<dbReference type="AlphaFoldDB" id="A0A835AUJ6"/>
<keyword evidence="8" id="KW-0146">Chitin degradation</keyword>
<dbReference type="InterPro" id="IPR017853">
    <property type="entry name" value="GH"/>
</dbReference>
<dbReference type="FunFam" id="3.20.20.80:FF:000015">
    <property type="entry name" value="Acidic endochitinase SE2"/>
    <property type="match status" value="1"/>
</dbReference>
<keyword evidence="11 13" id="KW-0326">Glycosidase</keyword>
<comment type="subcellular location">
    <subcellularLocation>
        <location evidence="2">Secreted</location>
    </subcellularLocation>
</comment>
<dbReference type="SUPFAM" id="SSF51445">
    <property type="entry name" value="(Trans)glycosidases"/>
    <property type="match status" value="1"/>
</dbReference>
<accession>A0A835AUJ6</accession>
<evidence type="ECO:0000259" key="15">
    <source>
        <dbReference type="PROSITE" id="PS51910"/>
    </source>
</evidence>
<organism evidence="16 17">
    <name type="scientific">Digitaria exilis</name>
    <dbReference type="NCBI Taxonomy" id="1010633"/>
    <lineage>
        <taxon>Eukaryota</taxon>
        <taxon>Viridiplantae</taxon>
        <taxon>Streptophyta</taxon>
        <taxon>Embryophyta</taxon>
        <taxon>Tracheophyta</taxon>
        <taxon>Spermatophyta</taxon>
        <taxon>Magnoliopsida</taxon>
        <taxon>Liliopsida</taxon>
        <taxon>Poales</taxon>
        <taxon>Poaceae</taxon>
        <taxon>PACMAD clade</taxon>
        <taxon>Panicoideae</taxon>
        <taxon>Panicodae</taxon>
        <taxon>Paniceae</taxon>
        <taxon>Anthephorinae</taxon>
        <taxon>Digitaria</taxon>
    </lineage>
</organism>
<dbReference type="PANTHER" id="PTHR45708:SF22">
    <property type="entry name" value="ACIDIC ENDOCHITINASE"/>
    <property type="match status" value="1"/>
</dbReference>
<evidence type="ECO:0000256" key="7">
    <source>
        <dbReference type="ARBA" id="ARBA00022801"/>
    </source>
</evidence>
<evidence type="ECO:0000256" key="13">
    <source>
        <dbReference type="RuleBase" id="RU000489"/>
    </source>
</evidence>
<keyword evidence="10" id="KW-0119">Carbohydrate metabolism</keyword>
<keyword evidence="12" id="KW-0624">Polysaccharide degradation</keyword>
<evidence type="ECO:0000313" key="16">
    <source>
        <dbReference type="EMBL" id="KAF8675820.1"/>
    </source>
</evidence>
<dbReference type="PROSITE" id="PS01095">
    <property type="entry name" value="GH18_1"/>
    <property type="match status" value="1"/>
</dbReference>
<dbReference type="InterPro" id="IPR050542">
    <property type="entry name" value="Glycosyl_Hydrlase18_Chitinase"/>
</dbReference>
<keyword evidence="5" id="KW-0964">Secreted</keyword>
<evidence type="ECO:0000256" key="10">
    <source>
        <dbReference type="ARBA" id="ARBA00023277"/>
    </source>
</evidence>
<feature type="domain" description="GH18" evidence="15">
    <location>
        <begin position="28"/>
        <end position="296"/>
    </location>
</feature>
<dbReference type="Proteomes" id="UP000636709">
    <property type="component" value="Unassembled WGS sequence"/>
</dbReference>
<keyword evidence="9" id="KW-1015">Disulfide bond</keyword>
<dbReference type="EC" id="3.2.1.14" evidence="4"/>
<dbReference type="CDD" id="cd02877">
    <property type="entry name" value="GH18_hevamine_XipI_class_III"/>
    <property type="match status" value="1"/>
</dbReference>
<protein>
    <recommendedName>
        <fullName evidence="4">chitinase</fullName>
        <ecNumber evidence="4">3.2.1.14</ecNumber>
    </recommendedName>
</protein>